<dbReference type="SMART" id="SM00530">
    <property type="entry name" value="HTH_XRE"/>
    <property type="match status" value="1"/>
</dbReference>
<dbReference type="PROSITE" id="PS50943">
    <property type="entry name" value="HTH_CROC1"/>
    <property type="match status" value="1"/>
</dbReference>
<dbReference type="InterPro" id="IPR010982">
    <property type="entry name" value="Lambda_DNA-bd_dom_sf"/>
</dbReference>
<evidence type="ECO:0000259" key="1">
    <source>
        <dbReference type="PROSITE" id="PS50943"/>
    </source>
</evidence>
<name>A0AA40X9I1_PEDPE</name>
<dbReference type="Gene3D" id="1.10.260.40">
    <property type="entry name" value="lambda repressor-like DNA-binding domains"/>
    <property type="match status" value="1"/>
</dbReference>
<dbReference type="Pfam" id="PF13443">
    <property type="entry name" value="HTH_26"/>
    <property type="match status" value="1"/>
</dbReference>
<dbReference type="RefSeq" id="WP_195751947.1">
    <property type="nucleotide sequence ID" value="NZ_JADOFN010000003.1"/>
</dbReference>
<gene>
    <name evidence="2" type="ORF">ITQ97_05530</name>
</gene>
<feature type="domain" description="HTH cro/C1-type" evidence="1">
    <location>
        <begin position="12"/>
        <end position="61"/>
    </location>
</feature>
<proteinExistence type="predicted"/>
<comment type="caution">
    <text evidence="2">The sequence shown here is derived from an EMBL/GenBank/DDBJ whole genome shotgun (WGS) entry which is preliminary data.</text>
</comment>
<sequence length="215" mass="25013">MLANRLGVLIAERQLSIKQISEDTGISRNTISNITNNIKANISTEIIDKLCNYLAVTPSEFFAYTPYSFGFIEKIDEQDQTSISVSTLINQREYVFDYALYFKKFDYEFTSKQRIDKYNIYINVENADGSNVDTELLPIYEKIPLIFRNQLTNELVESIFRVIKKYEHDIKVDVAHEDEPTEYISLKKYLSSLNSKNINVSISLPWADISRKLKY</sequence>
<evidence type="ECO:0000313" key="2">
    <source>
        <dbReference type="EMBL" id="MBF7127264.1"/>
    </source>
</evidence>
<dbReference type="GO" id="GO:0003677">
    <property type="term" value="F:DNA binding"/>
    <property type="evidence" value="ECO:0007669"/>
    <property type="project" value="InterPro"/>
</dbReference>
<dbReference type="CDD" id="cd00093">
    <property type="entry name" value="HTH_XRE"/>
    <property type="match status" value="1"/>
</dbReference>
<dbReference type="EMBL" id="JADOFV010000003">
    <property type="protein sequence ID" value="MBF7127264.1"/>
    <property type="molecule type" value="Genomic_DNA"/>
</dbReference>
<dbReference type="AlphaFoldDB" id="A0AA40X9I1"/>
<evidence type="ECO:0000313" key="3">
    <source>
        <dbReference type="Proteomes" id="UP000743107"/>
    </source>
</evidence>
<accession>A0AA40X9I1</accession>
<organism evidence="2 3">
    <name type="scientific">Pediococcus pentosaceus</name>
    <dbReference type="NCBI Taxonomy" id="1255"/>
    <lineage>
        <taxon>Bacteria</taxon>
        <taxon>Bacillati</taxon>
        <taxon>Bacillota</taxon>
        <taxon>Bacilli</taxon>
        <taxon>Lactobacillales</taxon>
        <taxon>Lactobacillaceae</taxon>
        <taxon>Pediococcus</taxon>
    </lineage>
</organism>
<dbReference type="InterPro" id="IPR001387">
    <property type="entry name" value="Cro/C1-type_HTH"/>
</dbReference>
<dbReference type="Proteomes" id="UP000743107">
    <property type="component" value="Unassembled WGS sequence"/>
</dbReference>
<reference evidence="2" key="1">
    <citation type="submission" date="2020-11" db="EMBL/GenBank/DDBJ databases">
        <title>Antibiotic susceptibility profiles of Pediococcus pentosaceus from various origins and their implications for the safety assessment of strains with food-technology applications.</title>
        <authorList>
            <person name="Shani N."/>
            <person name="Oberhaensli S."/>
            <person name="Arias E."/>
        </authorList>
    </citation>
    <scope>NUCLEOTIDE SEQUENCE</scope>
    <source>
        <strain evidence="2">FAM 19164</strain>
    </source>
</reference>
<protein>
    <submittedName>
        <fullName evidence="2">Helix-turn-helix transcriptional regulator</fullName>
    </submittedName>
</protein>
<dbReference type="SUPFAM" id="SSF47413">
    <property type="entry name" value="lambda repressor-like DNA-binding domains"/>
    <property type="match status" value="1"/>
</dbReference>